<dbReference type="eggNOG" id="arCOG03038">
    <property type="taxonomic scope" value="Archaea"/>
</dbReference>
<keyword evidence="2" id="KW-1185">Reference proteome</keyword>
<organism evidence="1 2">
    <name type="scientific">Methanoregula formicica (strain DSM 22288 / NBRC 105244 / SMSP)</name>
    <dbReference type="NCBI Taxonomy" id="593750"/>
    <lineage>
        <taxon>Archaea</taxon>
        <taxon>Methanobacteriati</taxon>
        <taxon>Methanobacteriota</taxon>
        <taxon>Stenosarchaea group</taxon>
        <taxon>Methanomicrobia</taxon>
        <taxon>Methanomicrobiales</taxon>
        <taxon>Methanoregulaceae</taxon>
        <taxon>Methanoregula</taxon>
    </lineage>
</organism>
<dbReference type="AlphaFoldDB" id="L0HD56"/>
<evidence type="ECO:0000313" key="2">
    <source>
        <dbReference type="Proteomes" id="UP000010824"/>
    </source>
</evidence>
<accession>L0HD56</accession>
<proteinExistence type="predicted"/>
<dbReference type="EMBL" id="CP003167">
    <property type="protein sequence ID" value="AGB01243.1"/>
    <property type="molecule type" value="Genomic_DNA"/>
</dbReference>
<dbReference type="InParanoid" id="L0HD56"/>
<dbReference type="HOGENOM" id="CLU_2475986_0_0_2"/>
<evidence type="ECO:0000313" key="1">
    <source>
        <dbReference type="EMBL" id="AGB01243.1"/>
    </source>
</evidence>
<protein>
    <submittedName>
        <fullName evidence="1">Uncharacterized protein</fullName>
    </submittedName>
</protein>
<reference evidence="1 2" key="2">
    <citation type="journal article" date="2014" name="Genome Announc.">
        <title>Complete Genome Sequence of Methanoregula formicica SMSPT, a Mesophilic Hydrogenotrophic Methanogen Isolated from a Methanogenic Upflow Anaerobic Sludge Blanket Reactor.</title>
        <authorList>
            <person name="Yamamoto K."/>
            <person name="Tamaki H."/>
            <person name="Cadillo-Quiroz H."/>
            <person name="Imachi H."/>
            <person name="Kyrpides N."/>
            <person name="Woyke T."/>
            <person name="Goodwin L."/>
            <person name="Zinder S.H."/>
            <person name="Kamagata Y."/>
            <person name="Liu W.T."/>
        </authorList>
    </citation>
    <scope>NUCLEOTIDE SEQUENCE [LARGE SCALE GENOMIC DNA]</scope>
    <source>
        <strain evidence="2">DSM 22288 / NBRC 105244 / SMSP</strain>
    </source>
</reference>
<dbReference type="Proteomes" id="UP000010824">
    <property type="component" value="Chromosome"/>
</dbReference>
<sequence>MYGITTIPLEARILYRRGMDLLDQRKDDAVVKYLRQAIIIAPRFTGAYRALGICMTHLGREQDAADCQYRLVTMATNSTPGTARAGV</sequence>
<dbReference type="InterPro" id="IPR011990">
    <property type="entry name" value="TPR-like_helical_dom_sf"/>
</dbReference>
<gene>
    <name evidence="1" type="ordered locus">Metfor_0160</name>
</gene>
<reference evidence="2" key="1">
    <citation type="submission" date="2011-12" db="EMBL/GenBank/DDBJ databases">
        <title>Complete sequence of Methanoregula formicicum SMSP.</title>
        <authorList>
            <person name="Lucas S."/>
            <person name="Han J."/>
            <person name="Lapidus A."/>
            <person name="Cheng J.-F."/>
            <person name="Goodwin L."/>
            <person name="Pitluck S."/>
            <person name="Peters L."/>
            <person name="Ovchinnikova G."/>
            <person name="Teshima H."/>
            <person name="Detter J.C."/>
            <person name="Han C."/>
            <person name="Tapia R."/>
            <person name="Land M."/>
            <person name="Hauser L."/>
            <person name="Kyrpides N."/>
            <person name="Ivanova N."/>
            <person name="Pagani I."/>
            <person name="Imachi H."/>
            <person name="Tamaki H."/>
            <person name="Sekiguchi Y."/>
            <person name="Kamagata Y."/>
            <person name="Cadillo-Quiroz H."/>
            <person name="Zinder S."/>
            <person name="Liu W.-T."/>
            <person name="Woyke T."/>
        </authorList>
    </citation>
    <scope>NUCLEOTIDE SEQUENCE [LARGE SCALE GENOMIC DNA]</scope>
    <source>
        <strain evidence="2">DSM 22288 / NBRC 105244 / SMSP</strain>
    </source>
</reference>
<dbReference type="KEGG" id="mfo:Metfor_0160"/>
<dbReference type="Gene3D" id="1.25.40.10">
    <property type="entry name" value="Tetratricopeptide repeat domain"/>
    <property type="match status" value="1"/>
</dbReference>
<name>L0HD56_METFS</name>
<dbReference type="STRING" id="593750.Metfor_0160"/>
<dbReference type="SUPFAM" id="SSF48452">
    <property type="entry name" value="TPR-like"/>
    <property type="match status" value="1"/>
</dbReference>